<dbReference type="PROSITE" id="PS00028">
    <property type="entry name" value="ZINC_FINGER_C2H2_1"/>
    <property type="match status" value="6"/>
</dbReference>
<keyword evidence="3" id="KW-0479">Metal-binding</keyword>
<evidence type="ECO:0000256" key="8">
    <source>
        <dbReference type="PROSITE-ProRule" id="PRU00042"/>
    </source>
</evidence>
<dbReference type="SMART" id="SM00355">
    <property type="entry name" value="ZnF_C2H2"/>
    <property type="match status" value="10"/>
</dbReference>
<keyword evidence="12" id="KW-1185">Reference proteome</keyword>
<accession>A0ABD3UHT9</accession>
<feature type="domain" description="C2H2-type" evidence="10">
    <location>
        <begin position="145"/>
        <end position="172"/>
    </location>
</feature>
<evidence type="ECO:0000256" key="1">
    <source>
        <dbReference type="ARBA" id="ARBA00004123"/>
    </source>
</evidence>
<feature type="compositionally biased region" description="Basic and acidic residues" evidence="9">
    <location>
        <begin position="1"/>
        <end position="13"/>
    </location>
</feature>
<gene>
    <name evidence="11" type="ORF">ACJMK2_019386</name>
</gene>
<feature type="compositionally biased region" description="Basic and acidic residues" evidence="9">
    <location>
        <begin position="323"/>
        <end position="333"/>
    </location>
</feature>
<dbReference type="SUPFAM" id="SSF57667">
    <property type="entry name" value="beta-beta-alpha zinc fingers"/>
    <property type="match status" value="4"/>
</dbReference>
<comment type="subcellular location">
    <subcellularLocation>
        <location evidence="1">Nucleus</location>
    </subcellularLocation>
</comment>
<dbReference type="PROSITE" id="PS50157">
    <property type="entry name" value="ZINC_FINGER_C2H2_2"/>
    <property type="match status" value="7"/>
</dbReference>
<keyword evidence="5 8" id="KW-0863">Zinc-finger</keyword>
<comment type="similarity">
    <text evidence="2">Belongs to the krueppel C2H2-type zinc-finger protein family.</text>
</comment>
<organism evidence="11 12">
    <name type="scientific">Sinanodonta woodiana</name>
    <name type="common">Chinese pond mussel</name>
    <name type="synonym">Anodonta woodiana</name>
    <dbReference type="NCBI Taxonomy" id="1069815"/>
    <lineage>
        <taxon>Eukaryota</taxon>
        <taxon>Metazoa</taxon>
        <taxon>Spiralia</taxon>
        <taxon>Lophotrochozoa</taxon>
        <taxon>Mollusca</taxon>
        <taxon>Bivalvia</taxon>
        <taxon>Autobranchia</taxon>
        <taxon>Heteroconchia</taxon>
        <taxon>Palaeoheterodonta</taxon>
        <taxon>Unionida</taxon>
        <taxon>Unionoidea</taxon>
        <taxon>Unionidae</taxon>
        <taxon>Unioninae</taxon>
        <taxon>Sinanodonta</taxon>
    </lineage>
</organism>
<dbReference type="FunFam" id="3.30.160.60:FF:000183">
    <property type="entry name" value="E3 ubiquitin-protein ligase ZFP91"/>
    <property type="match status" value="1"/>
</dbReference>
<evidence type="ECO:0000256" key="2">
    <source>
        <dbReference type="ARBA" id="ARBA00006991"/>
    </source>
</evidence>
<dbReference type="GO" id="GO:0080090">
    <property type="term" value="P:regulation of primary metabolic process"/>
    <property type="evidence" value="ECO:0007669"/>
    <property type="project" value="UniProtKB-ARBA"/>
</dbReference>
<dbReference type="AlphaFoldDB" id="A0ABD3UHT9"/>
<dbReference type="GO" id="GO:0008270">
    <property type="term" value="F:zinc ion binding"/>
    <property type="evidence" value="ECO:0007669"/>
    <property type="project" value="UniProtKB-KW"/>
</dbReference>
<evidence type="ECO:0000256" key="6">
    <source>
        <dbReference type="ARBA" id="ARBA00022833"/>
    </source>
</evidence>
<dbReference type="InterPro" id="IPR036236">
    <property type="entry name" value="Znf_C2H2_sf"/>
</dbReference>
<dbReference type="EMBL" id="JBJQND010000016">
    <property type="protein sequence ID" value="KAL3848535.1"/>
    <property type="molecule type" value="Genomic_DNA"/>
</dbReference>
<feature type="domain" description="C2H2-type" evidence="10">
    <location>
        <begin position="805"/>
        <end position="830"/>
    </location>
</feature>
<evidence type="ECO:0000313" key="12">
    <source>
        <dbReference type="Proteomes" id="UP001634394"/>
    </source>
</evidence>
<dbReference type="Proteomes" id="UP001634394">
    <property type="component" value="Unassembled WGS sequence"/>
</dbReference>
<reference evidence="11 12" key="1">
    <citation type="submission" date="2024-11" db="EMBL/GenBank/DDBJ databases">
        <title>Chromosome-level genome assembly of the freshwater bivalve Anodonta woodiana.</title>
        <authorList>
            <person name="Chen X."/>
        </authorList>
    </citation>
    <scope>NUCLEOTIDE SEQUENCE [LARGE SCALE GENOMIC DNA]</scope>
    <source>
        <strain evidence="11">MN2024</strain>
        <tissue evidence="11">Gills</tissue>
    </source>
</reference>
<feature type="domain" description="C2H2-type" evidence="10">
    <location>
        <begin position="172"/>
        <end position="200"/>
    </location>
</feature>
<keyword evidence="4" id="KW-0677">Repeat</keyword>
<evidence type="ECO:0000256" key="7">
    <source>
        <dbReference type="ARBA" id="ARBA00023242"/>
    </source>
</evidence>
<sequence length="830" mass="94243">MDEPKDLSVKSEPRSPSYLHDVPAHHMSQTYNGDLRHGPTAVPMFMASALTKPSSFDSLSHPSSTFASSTSDIQALVEQRANYMYTLFPDAGHVTGSEMHNVIQNEVNSNGPRAHEQQESVASQKANPILFNKKHIDRSSLPKKFKCAMCAYRTRYKSDLNRHVRKHAVSNFNCDICNMPFKTAGNVEFHKRKEHPNEALTKKVKSKFYCSYCPYGTLYSSDLTRHTHKHGVASYHCSTCNKPFMTSGSLVHHKRTEHNVDDLMIVMGYNGEESVCPNESMQNKPTTTIVDEQERSEVIDITHDNVDAMHDTKEETVRITDSVDNRGLQDETKGTGTTNSPNEKLSNEIKDNANSGNPSVDIPQYCCPVCDKGFGRKMVLEFHMRNTHKMEKVGDKPGNEIWINLNEQEVENQVDLGTTIDFEKRTHEVESNHTLKDNMKYQCELCAYGTMYKSTYDRHVRKHGFACHICDICNMPFITVGHMLKHQRDNHSGDTSINSNTLKYTEGKVQTADQTKLRNQLIKTHCNENIQLPPCKSKNTVSRQVSSGMLYNQASAHDLHKSSETASSLSASNSQVKNERVTSTPPSSGRYAKLISDFDEFASHPFACALCFFRTNDLQELVKHAENHLTGCNTRPIPETARFSNSVFQPMQNQNQVSLFQSEAASMQNQKSMSLNQGLSPTDSAFSQQRQIVHFTNRCEPQRHQKDPELYPVFSTSRVDNSAHYRKCFPSTVFSENIKTQGRFSRLLSKIDPMTPTFSVHYRKDKTNKFKPYLCLMCKKRFKHLPLLKQHFRQFHSAEISAKVSICNSCGKSFRDPTALLLHYDLEHSS</sequence>
<dbReference type="InterPro" id="IPR013087">
    <property type="entry name" value="Znf_C2H2_type"/>
</dbReference>
<feature type="domain" description="C2H2-type" evidence="10">
    <location>
        <begin position="773"/>
        <end position="801"/>
    </location>
</feature>
<dbReference type="GO" id="GO:0060255">
    <property type="term" value="P:regulation of macromolecule metabolic process"/>
    <property type="evidence" value="ECO:0007669"/>
    <property type="project" value="UniProtKB-ARBA"/>
</dbReference>
<keyword evidence="6" id="KW-0862">Zinc</keyword>
<proteinExistence type="inferred from homology"/>
<feature type="region of interest" description="Disordered" evidence="9">
    <location>
        <begin position="323"/>
        <end position="357"/>
    </location>
</feature>
<feature type="region of interest" description="Disordered" evidence="9">
    <location>
        <begin position="561"/>
        <end position="587"/>
    </location>
</feature>
<evidence type="ECO:0000256" key="4">
    <source>
        <dbReference type="ARBA" id="ARBA00022737"/>
    </source>
</evidence>
<keyword evidence="7" id="KW-0539">Nucleus</keyword>
<dbReference type="Pfam" id="PF00096">
    <property type="entry name" value="zf-C2H2"/>
    <property type="match status" value="1"/>
</dbReference>
<dbReference type="GO" id="GO:0005634">
    <property type="term" value="C:nucleus"/>
    <property type="evidence" value="ECO:0007669"/>
    <property type="project" value="UniProtKB-SubCell"/>
</dbReference>
<comment type="caution">
    <text evidence="11">The sequence shown here is derived from an EMBL/GenBank/DDBJ whole genome shotgun (WGS) entry which is preliminary data.</text>
</comment>
<evidence type="ECO:0000256" key="3">
    <source>
        <dbReference type="ARBA" id="ARBA00022723"/>
    </source>
</evidence>
<feature type="compositionally biased region" description="Polar residues" evidence="9">
    <location>
        <begin position="334"/>
        <end position="344"/>
    </location>
</feature>
<feature type="domain" description="C2H2-type" evidence="10">
    <location>
        <begin position="235"/>
        <end position="263"/>
    </location>
</feature>
<dbReference type="PANTHER" id="PTHR24379">
    <property type="entry name" value="KRAB AND ZINC FINGER DOMAIN-CONTAINING"/>
    <property type="match status" value="1"/>
</dbReference>
<feature type="domain" description="C2H2-type" evidence="10">
    <location>
        <begin position="365"/>
        <end position="393"/>
    </location>
</feature>
<feature type="domain" description="C2H2-type" evidence="10">
    <location>
        <begin position="468"/>
        <end position="496"/>
    </location>
</feature>
<evidence type="ECO:0000256" key="5">
    <source>
        <dbReference type="ARBA" id="ARBA00022771"/>
    </source>
</evidence>
<feature type="region of interest" description="Disordered" evidence="9">
    <location>
        <begin position="1"/>
        <end position="24"/>
    </location>
</feature>
<dbReference type="PANTHER" id="PTHR24379:SF121">
    <property type="entry name" value="C2H2-TYPE DOMAIN-CONTAINING PROTEIN"/>
    <property type="match status" value="1"/>
</dbReference>
<evidence type="ECO:0000259" key="10">
    <source>
        <dbReference type="PROSITE" id="PS50157"/>
    </source>
</evidence>
<evidence type="ECO:0000256" key="9">
    <source>
        <dbReference type="SAM" id="MobiDB-lite"/>
    </source>
</evidence>
<protein>
    <recommendedName>
        <fullName evidence="10">C2H2-type domain-containing protein</fullName>
    </recommendedName>
</protein>
<name>A0ABD3UHT9_SINWO</name>
<dbReference type="Gene3D" id="3.30.160.60">
    <property type="entry name" value="Classic Zinc Finger"/>
    <property type="match status" value="4"/>
</dbReference>
<feature type="compositionally biased region" description="Low complexity" evidence="9">
    <location>
        <begin position="564"/>
        <end position="574"/>
    </location>
</feature>
<evidence type="ECO:0000313" key="11">
    <source>
        <dbReference type="EMBL" id="KAL3848535.1"/>
    </source>
</evidence>